<organism evidence="2 3">
    <name type="scientific">Protea cynaroides</name>
    <dbReference type="NCBI Taxonomy" id="273540"/>
    <lineage>
        <taxon>Eukaryota</taxon>
        <taxon>Viridiplantae</taxon>
        <taxon>Streptophyta</taxon>
        <taxon>Embryophyta</taxon>
        <taxon>Tracheophyta</taxon>
        <taxon>Spermatophyta</taxon>
        <taxon>Magnoliopsida</taxon>
        <taxon>Proteales</taxon>
        <taxon>Proteaceae</taxon>
        <taxon>Protea</taxon>
    </lineage>
</organism>
<accession>A0A9Q0HA16</accession>
<feature type="region of interest" description="Disordered" evidence="1">
    <location>
        <begin position="72"/>
        <end position="106"/>
    </location>
</feature>
<dbReference type="EMBL" id="JAMYWD010000009">
    <property type="protein sequence ID" value="KAJ4959934.1"/>
    <property type="molecule type" value="Genomic_DNA"/>
</dbReference>
<evidence type="ECO:0000313" key="3">
    <source>
        <dbReference type="Proteomes" id="UP001141806"/>
    </source>
</evidence>
<evidence type="ECO:0000313" key="2">
    <source>
        <dbReference type="EMBL" id="KAJ4959934.1"/>
    </source>
</evidence>
<reference evidence="2" key="1">
    <citation type="journal article" date="2023" name="Plant J.">
        <title>The genome of the king protea, Protea cynaroides.</title>
        <authorList>
            <person name="Chang J."/>
            <person name="Duong T.A."/>
            <person name="Schoeman C."/>
            <person name="Ma X."/>
            <person name="Roodt D."/>
            <person name="Barker N."/>
            <person name="Li Z."/>
            <person name="Van de Peer Y."/>
            <person name="Mizrachi E."/>
        </authorList>
    </citation>
    <scope>NUCLEOTIDE SEQUENCE</scope>
    <source>
        <tissue evidence="2">Young leaves</tissue>
    </source>
</reference>
<name>A0A9Q0HA16_9MAGN</name>
<protein>
    <submittedName>
        <fullName evidence="2">Uncharacterized protein</fullName>
    </submittedName>
</protein>
<comment type="caution">
    <text evidence="2">The sequence shown here is derived from an EMBL/GenBank/DDBJ whole genome shotgun (WGS) entry which is preliminary data.</text>
</comment>
<sequence length="106" mass="10890">MLNVSARTNTTVVIDNGHASISDHVQCVISNNSGSVQAIDEHIGQGASTDPVQSIGYINSGSVETDLIEKGPIQTGPIENSSAAQTDSVEKGPVPTGLFENSSPAQ</sequence>
<feature type="compositionally biased region" description="Polar residues" evidence="1">
    <location>
        <begin position="77"/>
        <end position="87"/>
    </location>
</feature>
<gene>
    <name evidence="2" type="ORF">NE237_019844</name>
</gene>
<keyword evidence="3" id="KW-1185">Reference proteome</keyword>
<dbReference type="AlphaFoldDB" id="A0A9Q0HA16"/>
<proteinExistence type="predicted"/>
<dbReference type="Proteomes" id="UP001141806">
    <property type="component" value="Unassembled WGS sequence"/>
</dbReference>
<evidence type="ECO:0000256" key="1">
    <source>
        <dbReference type="SAM" id="MobiDB-lite"/>
    </source>
</evidence>